<dbReference type="AlphaFoldDB" id="A0A4Y2MLB3"/>
<sequence length="80" mass="9189">MYTNSTISLAWIQTSPHRLKTFVTNTVVKIQRLTQNCKWQHVPSNLNPADVLSRGLVPEHNLWWNGPPFLQEPVPVLTNN</sequence>
<dbReference type="Proteomes" id="UP000499080">
    <property type="component" value="Unassembled WGS sequence"/>
</dbReference>
<comment type="caution">
    <text evidence="1">The sequence shown here is derived from an EMBL/GenBank/DDBJ whole genome shotgun (WGS) entry which is preliminary data.</text>
</comment>
<keyword evidence="2" id="KW-1185">Reference proteome</keyword>
<organism evidence="1 2">
    <name type="scientific">Araneus ventricosus</name>
    <name type="common">Orbweaver spider</name>
    <name type="synonym">Epeira ventricosa</name>
    <dbReference type="NCBI Taxonomy" id="182803"/>
    <lineage>
        <taxon>Eukaryota</taxon>
        <taxon>Metazoa</taxon>
        <taxon>Ecdysozoa</taxon>
        <taxon>Arthropoda</taxon>
        <taxon>Chelicerata</taxon>
        <taxon>Arachnida</taxon>
        <taxon>Araneae</taxon>
        <taxon>Araneomorphae</taxon>
        <taxon>Entelegynae</taxon>
        <taxon>Araneoidea</taxon>
        <taxon>Araneidae</taxon>
        <taxon>Araneus</taxon>
    </lineage>
</organism>
<dbReference type="PANTHER" id="PTHR22955">
    <property type="entry name" value="RETROTRANSPOSON"/>
    <property type="match status" value="1"/>
</dbReference>
<proteinExistence type="predicted"/>
<name>A0A4Y2MLB3_ARAVE</name>
<reference evidence="1 2" key="1">
    <citation type="journal article" date="2019" name="Sci. Rep.">
        <title>Orb-weaving spider Araneus ventricosus genome elucidates the spidroin gene catalogue.</title>
        <authorList>
            <person name="Kono N."/>
            <person name="Nakamura H."/>
            <person name="Ohtoshi R."/>
            <person name="Moran D.A.P."/>
            <person name="Shinohara A."/>
            <person name="Yoshida Y."/>
            <person name="Fujiwara M."/>
            <person name="Mori M."/>
            <person name="Tomita M."/>
            <person name="Arakawa K."/>
        </authorList>
    </citation>
    <scope>NUCLEOTIDE SEQUENCE [LARGE SCALE GENOMIC DNA]</scope>
</reference>
<evidence type="ECO:0000313" key="2">
    <source>
        <dbReference type="Proteomes" id="UP000499080"/>
    </source>
</evidence>
<dbReference type="PANTHER" id="PTHR22955:SF77">
    <property type="entry name" value="ASPARTIC PUTATIVE DOMAIN-CONTAINING PROTEIN-RELATED"/>
    <property type="match status" value="1"/>
</dbReference>
<evidence type="ECO:0000313" key="1">
    <source>
        <dbReference type="EMBL" id="GBN26416.1"/>
    </source>
</evidence>
<accession>A0A4Y2MLB3</accession>
<dbReference type="EMBL" id="BGPR01007379">
    <property type="protein sequence ID" value="GBN26416.1"/>
    <property type="molecule type" value="Genomic_DNA"/>
</dbReference>
<dbReference type="OrthoDB" id="6434123at2759"/>
<protein>
    <submittedName>
        <fullName evidence="1">Uncharacterized protein</fullName>
    </submittedName>
</protein>
<gene>
    <name evidence="1" type="ORF">AVEN_96946_1</name>
</gene>